<accession>A0A3L7K0E3</accession>
<comment type="caution">
    <text evidence="1">The sequence shown here is derived from an EMBL/GenBank/DDBJ whole genome shotgun (WGS) entry which is preliminary data.</text>
</comment>
<proteinExistence type="predicted"/>
<evidence type="ECO:0008006" key="3">
    <source>
        <dbReference type="Google" id="ProtNLM"/>
    </source>
</evidence>
<dbReference type="OrthoDB" id="2968672at2"/>
<gene>
    <name evidence="1" type="ORF">D9X91_09585</name>
</gene>
<protein>
    <recommendedName>
        <fullName evidence="3">Lipoprotein</fullName>
    </recommendedName>
</protein>
<keyword evidence="2" id="KW-1185">Reference proteome</keyword>
<sequence length="124" mass="13582">MIRIALLLSVMLLGGCQSYIPEKHGEINAKAQTVSQSSAKKMNVKHVVRGKDVFVECVISSISLNGKNPAKIAVYVDGRLNGDYQTAAFIIKGLPKGVHHIKLDLVNSNHSRYGVSKDFYVTIQ</sequence>
<dbReference type="AlphaFoldDB" id="A0A3L7K0E3"/>
<dbReference type="PROSITE" id="PS51257">
    <property type="entry name" value="PROKAR_LIPOPROTEIN"/>
    <property type="match status" value="1"/>
</dbReference>
<name>A0A3L7K0E3_9BACI</name>
<reference evidence="1 2" key="1">
    <citation type="submission" date="2018-10" db="EMBL/GenBank/DDBJ databases">
        <title>Falsibacillus sp. genome draft.</title>
        <authorList>
            <person name="Shi S."/>
        </authorList>
    </citation>
    <scope>NUCLEOTIDE SEQUENCE [LARGE SCALE GENOMIC DNA]</scope>
    <source>
        <strain evidence="1 2">GY 10110</strain>
    </source>
</reference>
<organism evidence="1 2">
    <name type="scientific">Falsibacillus albus</name>
    <dbReference type="NCBI Taxonomy" id="2478915"/>
    <lineage>
        <taxon>Bacteria</taxon>
        <taxon>Bacillati</taxon>
        <taxon>Bacillota</taxon>
        <taxon>Bacilli</taxon>
        <taxon>Bacillales</taxon>
        <taxon>Bacillaceae</taxon>
        <taxon>Falsibacillus</taxon>
    </lineage>
</organism>
<dbReference type="RefSeq" id="WP_121680385.1">
    <property type="nucleotide sequence ID" value="NZ_RCVZ01000005.1"/>
</dbReference>
<evidence type="ECO:0000313" key="1">
    <source>
        <dbReference type="EMBL" id="RLQ95859.1"/>
    </source>
</evidence>
<evidence type="ECO:0000313" key="2">
    <source>
        <dbReference type="Proteomes" id="UP000276770"/>
    </source>
</evidence>
<dbReference type="Proteomes" id="UP000276770">
    <property type="component" value="Unassembled WGS sequence"/>
</dbReference>
<dbReference type="EMBL" id="RCVZ01000005">
    <property type="protein sequence ID" value="RLQ95859.1"/>
    <property type="molecule type" value="Genomic_DNA"/>
</dbReference>